<dbReference type="Gene3D" id="1.20.85.10">
    <property type="entry name" value="Photosystem II protein D1-like"/>
    <property type="match status" value="2"/>
</dbReference>
<keyword evidence="15 20" id="KW-0408">Iron</keyword>
<name>K9UMX2_CHAP6</name>
<evidence type="ECO:0000256" key="16">
    <source>
        <dbReference type="ARBA" id="ARBA00023136"/>
    </source>
</evidence>
<accession>K9UMX2</accession>
<feature type="transmembrane region" description="Helical" evidence="22">
    <location>
        <begin position="93"/>
        <end position="119"/>
    </location>
</feature>
<feature type="transmembrane region" description="Helical" evidence="22">
    <location>
        <begin position="337"/>
        <end position="359"/>
    </location>
</feature>
<keyword evidence="14 20" id="KW-0560">Oxidoreductase</keyword>
<evidence type="ECO:0000256" key="8">
    <source>
        <dbReference type="ARBA" id="ARBA00022723"/>
    </source>
</evidence>
<evidence type="ECO:0000256" key="2">
    <source>
        <dbReference type="ARBA" id="ARBA00008204"/>
    </source>
</evidence>
<evidence type="ECO:0000256" key="1">
    <source>
        <dbReference type="ARBA" id="ARBA00004636"/>
    </source>
</evidence>
<keyword evidence="13 20" id="KW-0157">Chromophore</keyword>
<evidence type="ECO:0000256" key="20">
    <source>
        <dbReference type="HAMAP-Rule" id="MF_01379"/>
    </source>
</evidence>
<evidence type="ECO:0000256" key="3">
    <source>
        <dbReference type="ARBA" id="ARBA00022448"/>
    </source>
</evidence>
<comment type="PTM">
    <text evidence="20">C-terminally processed by CtpA; processing is essential to allow assembly of the oxygen-evolving complex and thus photosynthetic growth.</text>
</comment>
<dbReference type="GO" id="GO:0016682">
    <property type="term" value="F:oxidoreductase activity, acting on diphenols and related substances as donors, oxygen as acceptor"/>
    <property type="evidence" value="ECO:0007669"/>
    <property type="project" value="UniProtKB-UniRule"/>
</dbReference>
<feature type="binding site" evidence="20">
    <location>
        <position position="234"/>
    </location>
    <ligand>
        <name>[CaMn4O5] cluster</name>
        <dbReference type="ChEBI" id="CHEBI:189552"/>
    </ligand>
</feature>
<dbReference type="HAMAP" id="MF_01379">
    <property type="entry name" value="PSII_PsbA_D1"/>
    <property type="match status" value="1"/>
</dbReference>
<keyword evidence="18 20" id="KW-0604">Photosystem II</keyword>
<evidence type="ECO:0000313" key="24">
    <source>
        <dbReference type="Proteomes" id="UP000010366"/>
    </source>
</evidence>
<evidence type="ECO:0000256" key="7">
    <source>
        <dbReference type="ARBA" id="ARBA00022692"/>
    </source>
</evidence>
<evidence type="ECO:0000256" key="13">
    <source>
        <dbReference type="ARBA" id="ARBA00022991"/>
    </source>
</evidence>
<evidence type="ECO:0000256" key="10">
    <source>
        <dbReference type="ARBA" id="ARBA00022842"/>
    </source>
</evidence>
<dbReference type="FunFam" id="1.20.85.10:FF:000002">
    <property type="entry name" value="Photosystem II protein D1"/>
    <property type="match status" value="1"/>
</dbReference>
<dbReference type="EMBL" id="CP003600">
    <property type="protein sequence ID" value="AFY96170.1"/>
    <property type="molecule type" value="Genomic_DNA"/>
</dbReference>
<comment type="miscellaneous">
    <text evidence="20">2 of the reaction center chlorophylls (ChlD1 and ChlD2) are entirely coordinated by water.</text>
</comment>
<feature type="propeptide" id="PRO_5007347382" evidence="20">
    <location>
        <begin position="409"/>
        <end position="424"/>
    </location>
</feature>
<feature type="site" description="Tyrosine radical intermediate" evidence="20">
    <location>
        <position position="225"/>
    </location>
</feature>
<feature type="binding site" evidence="20">
    <location>
        <position position="190"/>
    </location>
    <ligand>
        <name>pheophytin a</name>
        <dbReference type="ChEBI" id="CHEBI:136840"/>
        <label>D1</label>
    </ligand>
</feature>
<dbReference type="PROSITE" id="PS00244">
    <property type="entry name" value="REACTION_CENTER"/>
    <property type="match status" value="1"/>
</dbReference>
<reference evidence="23 24" key="1">
    <citation type="submission" date="2012-05" db="EMBL/GenBank/DDBJ databases">
        <title>Finished chromosome of genome of Chamaesiphon sp. PCC 6605.</title>
        <authorList>
            <consortium name="US DOE Joint Genome Institute"/>
            <person name="Gugger M."/>
            <person name="Coursin T."/>
            <person name="Rippka R."/>
            <person name="Tandeau De Marsac N."/>
            <person name="Huntemann M."/>
            <person name="Wei C.-L."/>
            <person name="Han J."/>
            <person name="Detter J.C."/>
            <person name="Han C."/>
            <person name="Tapia R."/>
            <person name="Chen A."/>
            <person name="Kyrpides N."/>
            <person name="Mavromatis K."/>
            <person name="Markowitz V."/>
            <person name="Szeto E."/>
            <person name="Ivanova N."/>
            <person name="Pagani I."/>
            <person name="Pati A."/>
            <person name="Goodwin L."/>
            <person name="Nordberg H.P."/>
            <person name="Cantor M.N."/>
            <person name="Hua S.X."/>
            <person name="Woyke T."/>
            <person name="Kerfeld C.A."/>
        </authorList>
    </citation>
    <scope>NUCLEOTIDE SEQUENCE [LARGE SCALE GENOMIC DNA]</scope>
    <source>
        <strain evidence="24">ATCC 27169 / PCC 6605</strain>
    </source>
</reference>
<feature type="transmembrane region" description="Helical" evidence="22">
    <location>
        <begin position="175"/>
        <end position="193"/>
    </location>
</feature>
<comment type="subunit">
    <text evidence="20">PSII is composed of 1 copy each of membrane proteins PsbA, PsbB, PsbC, PsbD, PsbE, PsbF, PsbH, PsbI, PsbJ, PsbK, PsbL, PsbM, PsbT, PsbX, PsbY, PsbZ, Psb30/Ycf12, peripheral proteins PsbO, CyanoQ (PsbQ), PsbU, PsbV and a large number of cofactors. It forms dimeric complexes.</text>
</comment>
<evidence type="ECO:0000256" key="11">
    <source>
        <dbReference type="ARBA" id="ARBA00022982"/>
    </source>
</evidence>
<keyword evidence="3 20" id="KW-0813">Transport</keyword>
<dbReference type="GO" id="GO:0009772">
    <property type="term" value="P:photosynthetic electron transport in photosystem II"/>
    <property type="evidence" value="ECO:0007669"/>
    <property type="project" value="InterPro"/>
</dbReference>
<keyword evidence="10 20" id="KW-0460">Magnesium</keyword>
<dbReference type="InterPro" id="IPR055265">
    <property type="entry name" value="Photo_RC_L/M_CS"/>
</dbReference>
<dbReference type="GO" id="GO:0009635">
    <property type="term" value="P:response to herbicide"/>
    <property type="evidence" value="ECO:0007669"/>
    <property type="project" value="UniProtKB-KW"/>
</dbReference>
<feature type="binding site" evidence="20">
    <location>
        <position position="279"/>
    </location>
    <ligand>
        <name>a quinone</name>
        <dbReference type="ChEBI" id="CHEBI:132124"/>
        <label>B</label>
    </ligand>
</feature>
<feature type="transmembrane region" description="Helical" evidence="22">
    <location>
        <begin position="262"/>
        <end position="282"/>
    </location>
</feature>
<evidence type="ECO:0000256" key="4">
    <source>
        <dbReference type="ARBA" id="ARBA00022494"/>
    </source>
</evidence>
<protein>
    <recommendedName>
        <fullName evidence="20">Photosystem II protein D1</fullName>
        <shortName evidence="20">PSII D1 protein</shortName>
        <ecNumber evidence="20">1.10.3.9</ecNumber>
    </recommendedName>
    <alternativeName>
        <fullName evidence="20">Photosystem II Q(B) protein</fullName>
    </alternativeName>
</protein>
<dbReference type="InterPro" id="IPR036854">
    <property type="entry name" value="Photo_II_D1/D2_sf"/>
</dbReference>
<evidence type="ECO:0000256" key="6">
    <source>
        <dbReference type="ARBA" id="ARBA00022646"/>
    </source>
</evidence>
<keyword evidence="20" id="KW-0793">Thylakoid</keyword>
<dbReference type="SUPFAM" id="SSF81483">
    <property type="entry name" value="Bacterial photosystem II reaction centre, L and M subunits"/>
    <property type="match status" value="1"/>
</dbReference>
<feature type="binding site" evidence="20">
    <location>
        <position position="279"/>
    </location>
    <ligand>
        <name>Fe cation</name>
        <dbReference type="ChEBI" id="CHEBI:24875"/>
        <note>ligand shared with heterodimeric partner</note>
    </ligand>
</feature>
<sequence>MSPEIQLSSLCVQKMTRSPVITKPDDSHKVYKPEKGLQTLTIELNYVHTSKTFRSTRNTSNHKTMTTTLQRTQNANVWDRFCSWITSTENRIYVGWFGVLMVPTLLSATICFIIAFIAAPPVDIDGIREPVAGSLMFGNNIISGAVIPSSNAIGLHFYPIWEAASLDEWLYNGGPYQLVVFHFLIGIFCYMGREWELSYRLGMRPWICVAYSAPVAAATAVFLIYPIGQGSFSDGMPLGISGTFNFMIVFQAEHNILMHPFHMLGVAGVFGGSLFSAMHGSLVTSSLVRETTEVESQNYGYKFGQEEETYNIVAAHGYFGRLIFQYASFNNSRSLHFFLGAWPVVGIWFTSLGVSTMAFNLNGFNFNQSVVDSQGRGINTWADIINRANLGMEVMHERNAHNFPLDLAAGEATPVALTAPAING</sequence>
<dbReference type="Pfam" id="PF00124">
    <property type="entry name" value="Photo_RC"/>
    <property type="match status" value="1"/>
</dbReference>
<keyword evidence="8 20" id="KW-0479">Metal-binding</keyword>
<comment type="catalytic activity">
    <reaction evidence="20">
        <text>2 a plastoquinone + 4 hnu + 2 H2O = 2 a plastoquinol + O2</text>
        <dbReference type="Rhea" id="RHEA:36359"/>
        <dbReference type="Rhea" id="RHEA-COMP:9561"/>
        <dbReference type="Rhea" id="RHEA-COMP:9562"/>
        <dbReference type="ChEBI" id="CHEBI:15377"/>
        <dbReference type="ChEBI" id="CHEBI:15379"/>
        <dbReference type="ChEBI" id="CHEBI:17757"/>
        <dbReference type="ChEBI" id="CHEBI:30212"/>
        <dbReference type="ChEBI" id="CHEBI:62192"/>
        <dbReference type="EC" id="1.10.3.9"/>
    </reaction>
</comment>
<comment type="subcellular location">
    <subcellularLocation>
        <location evidence="1 20">Cellular thylakoid membrane</location>
        <topology evidence="1 20">Multi-pass membrane protein</topology>
    </subcellularLocation>
</comment>
<keyword evidence="24" id="KW-1185">Reference proteome</keyword>
<dbReference type="InterPro" id="IPR055266">
    <property type="entry name" value="D1/D2"/>
</dbReference>
<evidence type="ECO:0000256" key="19">
    <source>
        <dbReference type="ARBA" id="ARBA00037683"/>
    </source>
</evidence>
<dbReference type="InterPro" id="IPR000484">
    <property type="entry name" value="Photo_RC_L/M"/>
</dbReference>
<dbReference type="GO" id="GO:0009055">
    <property type="term" value="F:electron transfer activity"/>
    <property type="evidence" value="ECO:0007669"/>
    <property type="project" value="UniProtKB-UniRule"/>
</dbReference>
<dbReference type="GO" id="GO:0031676">
    <property type="term" value="C:plasma membrane-derived thylakoid membrane"/>
    <property type="evidence" value="ECO:0007669"/>
    <property type="project" value="UniProtKB-SubCell"/>
</dbReference>
<feature type="site" description="Cleavage; by CtpA" evidence="20">
    <location>
        <begin position="408"/>
        <end position="409"/>
    </location>
</feature>
<dbReference type="PANTHER" id="PTHR33149">
    <property type="entry name" value="PHOTOSYSTEM II PROTEIN D1"/>
    <property type="match status" value="1"/>
</dbReference>
<evidence type="ECO:0000256" key="14">
    <source>
        <dbReference type="ARBA" id="ARBA00023002"/>
    </source>
</evidence>
<feature type="chain" id="PRO_5023376532" description="Photosystem II protein D1" evidence="20">
    <location>
        <begin position="1"/>
        <end position="408"/>
    </location>
</feature>
<feature type="transmembrane region" description="Helical" evidence="22">
    <location>
        <begin position="205"/>
        <end position="225"/>
    </location>
</feature>
<dbReference type="GO" id="GO:0010242">
    <property type="term" value="F:oxygen evolving activity"/>
    <property type="evidence" value="ECO:0007669"/>
    <property type="project" value="UniProtKB-EC"/>
</dbReference>
<dbReference type="PATRIC" id="fig|1173020.3.peg.6057"/>
<feature type="binding site" description="axial binding residue" evidence="20">
    <location>
        <position position="182"/>
    </location>
    <ligand>
        <name>chlorophyll a</name>
        <dbReference type="ChEBI" id="CHEBI:58416"/>
        <label>ChlzD1</label>
    </ligand>
    <ligandPart>
        <name>Mg</name>
        <dbReference type="ChEBI" id="CHEBI:25107"/>
    </ligandPart>
</feature>
<dbReference type="AlphaFoldDB" id="K9UMX2"/>
<feature type="binding site" evidence="20">
    <location>
        <begin position="328"/>
        <end position="329"/>
    </location>
    <ligand>
        <name>a quinone</name>
        <dbReference type="ChEBI" id="CHEBI:132124"/>
        <label>B</label>
    </ligand>
</feature>
<comment type="PTM">
    <text evidence="20">Tyr-225 forms a radical intermediate that is referred to as redox-active TyrZ, YZ or Y-Z.</text>
</comment>
<feature type="binding site" evidence="20">
    <location>
        <position position="253"/>
    </location>
    <ligand>
        <name>[CaMn4O5] cluster</name>
        <dbReference type="ChEBI" id="CHEBI:189552"/>
    </ligand>
</feature>
<keyword evidence="4 20" id="KW-0148">Chlorophyll</keyword>
<keyword evidence="6 20" id="KW-0359">Herbicide resistance</keyword>
<keyword evidence="9 20" id="KW-0106">Calcium</keyword>
<comment type="function">
    <text evidence="19 20">Photosystem II (PSII) is a light-driven water:plastoquinone oxidoreductase that uses light energy to abstract electrons from H(2)O, generating O(2) and a proton gradient subsequently used for ATP formation. It consists of a core antenna complex that captures photons, and an electron transfer chain that converts photonic excitation into a charge separation. The D1/D2 (PsbA/PsbD) reaction center heterodimer binds P680, the primary electron donor of PSII as well as several subsequent electron acceptors.</text>
</comment>
<dbReference type="CDD" id="cd09289">
    <property type="entry name" value="Photosystem-II_D1"/>
    <property type="match status" value="1"/>
</dbReference>
<evidence type="ECO:0000313" key="23">
    <source>
        <dbReference type="EMBL" id="AFY96170.1"/>
    </source>
</evidence>
<dbReference type="GO" id="GO:0016168">
    <property type="term" value="F:chlorophyll binding"/>
    <property type="evidence" value="ECO:0007669"/>
    <property type="project" value="UniProtKB-UniRule"/>
</dbReference>
<keyword evidence="16 20" id="KW-0472">Membrane</keyword>
<keyword evidence="12 20" id="KW-1133">Transmembrane helix</keyword>
<keyword evidence="5 20" id="KW-0602">Photosynthesis</keyword>
<evidence type="ECO:0000256" key="18">
    <source>
        <dbReference type="ARBA" id="ARBA00023276"/>
    </source>
</evidence>
<dbReference type="HOGENOM" id="CLU_054206_1_0_3"/>
<evidence type="ECO:0000256" key="9">
    <source>
        <dbReference type="ARBA" id="ARBA00022837"/>
    </source>
</evidence>
<feature type="binding site" evidence="20">
    <location>
        <position position="406"/>
    </location>
    <ligand>
        <name>[CaMn4O5] cluster</name>
        <dbReference type="ChEBI" id="CHEBI:189552"/>
    </ligand>
</feature>
<proteinExistence type="inferred from homology"/>
<dbReference type="GO" id="GO:0009523">
    <property type="term" value="C:photosystem II"/>
    <property type="evidence" value="ECO:0007669"/>
    <property type="project" value="UniProtKB-KW"/>
</dbReference>
<evidence type="ECO:0000256" key="17">
    <source>
        <dbReference type="ARBA" id="ARBA00023211"/>
    </source>
</evidence>
<dbReference type="STRING" id="1173020.Cha6605_5282"/>
<dbReference type="EC" id="1.10.3.9" evidence="20"/>
<feature type="binding site" evidence="20">
    <location>
        <position position="408"/>
    </location>
    <ligand>
        <name>[CaMn4O5] cluster</name>
        <dbReference type="ChEBI" id="CHEBI:189552"/>
    </ligand>
</feature>
<evidence type="ECO:0000256" key="12">
    <source>
        <dbReference type="ARBA" id="ARBA00022989"/>
    </source>
</evidence>
<gene>
    <name evidence="20" type="primary">psbA</name>
    <name evidence="23" type="ORF">Cha6605_5282</name>
</gene>
<feature type="binding site" evidence="20">
    <location>
        <position position="397"/>
    </location>
    <ligand>
        <name>[CaMn4O5] cluster</name>
        <dbReference type="ChEBI" id="CHEBI:189552"/>
    </ligand>
</feature>
<feature type="site" description="Stabilizes free radical intermediate" evidence="20">
    <location>
        <position position="254"/>
    </location>
</feature>
<feature type="binding site" evidence="20">
    <location>
        <position position="396"/>
    </location>
    <ligand>
        <name>[CaMn4O5] cluster</name>
        <dbReference type="ChEBI" id="CHEBI:189552"/>
    </ligand>
</feature>
<comment type="miscellaneous">
    <text evidence="20">Cyanobacteriota usually contain more than 2 copies of the psbA gene.</text>
</comment>
<keyword evidence="11 20" id="KW-0249">Electron transport</keyword>
<keyword evidence="17 20" id="KW-0464">Manganese</keyword>
<dbReference type="eggNOG" id="ENOG502Z87P">
    <property type="taxonomic scope" value="Bacteria"/>
</dbReference>
<evidence type="ECO:0000256" key="15">
    <source>
        <dbReference type="ARBA" id="ARBA00023004"/>
    </source>
</evidence>
<dbReference type="InterPro" id="IPR005867">
    <property type="entry name" value="PSII_D1"/>
</dbReference>
<comment type="miscellaneous">
    <text evidence="20">Herbicides such as atrazine, BNT, diuron or ioxynil bind in the Q(B) binding site and block subsequent electron transfer.</text>
</comment>
<dbReference type="KEGG" id="cmp:Cha6605_5282"/>
<dbReference type="Proteomes" id="UP000010366">
    <property type="component" value="Chromosome"/>
</dbReference>
<dbReference type="PANTHER" id="PTHR33149:SF12">
    <property type="entry name" value="PHOTOSYSTEM II D2 PROTEIN"/>
    <property type="match status" value="1"/>
</dbReference>
<dbReference type="SMR" id="K9UMX2"/>
<evidence type="ECO:0000256" key="22">
    <source>
        <dbReference type="SAM" id="Phobius"/>
    </source>
</evidence>
<evidence type="ECO:0000256" key="21">
    <source>
        <dbReference type="RuleBase" id="RU004331"/>
    </source>
</evidence>
<feature type="binding site" evidence="20">
    <location>
        <position position="336"/>
    </location>
    <ligand>
        <name>Fe cation</name>
        <dbReference type="ChEBI" id="CHEBI:24875"/>
        <note>ligand shared with heterodimeric partner</note>
    </ligand>
</feature>
<evidence type="ECO:0000256" key="5">
    <source>
        <dbReference type="ARBA" id="ARBA00022531"/>
    </source>
</evidence>
<feature type="binding site" description="axial binding residue" evidence="20">
    <location>
        <position position="262"/>
    </location>
    <ligand>
        <name>chlorophyll a</name>
        <dbReference type="ChEBI" id="CHEBI:58416"/>
        <label>PD1</label>
    </ligand>
    <ligandPart>
        <name>Mg</name>
        <dbReference type="ChEBI" id="CHEBI:25107"/>
    </ligandPart>
</feature>
<keyword evidence="7 20" id="KW-0812">Transmembrane</keyword>
<comment type="similarity">
    <text evidence="2 20 21">Belongs to the reaction center PufL/M/PsbA/D family.</text>
</comment>
<dbReference type="GO" id="GO:0005506">
    <property type="term" value="F:iron ion binding"/>
    <property type="evidence" value="ECO:0007669"/>
    <property type="project" value="UniProtKB-UniRule"/>
</dbReference>
<dbReference type="NCBIfam" id="TIGR01151">
    <property type="entry name" value="psbA"/>
    <property type="match status" value="1"/>
</dbReference>
<dbReference type="PRINTS" id="PR00256">
    <property type="entry name" value="REACTNCENTRE"/>
</dbReference>
<organism evidence="23 24">
    <name type="scientific">Chamaesiphon minutus (strain ATCC 27169 / PCC 6605)</name>
    <dbReference type="NCBI Taxonomy" id="1173020"/>
    <lineage>
        <taxon>Bacteria</taxon>
        <taxon>Bacillati</taxon>
        <taxon>Cyanobacteriota</taxon>
        <taxon>Cyanophyceae</taxon>
        <taxon>Gomontiellales</taxon>
        <taxon>Chamaesiphonaceae</taxon>
        <taxon>Chamaesiphon</taxon>
    </lineage>
</organism>